<keyword evidence="1" id="KW-1133">Transmembrane helix</keyword>
<reference evidence="2 3" key="1">
    <citation type="journal article" date="2016" name="Nat. Commun.">
        <title>Extremotolerant tardigrade genome and improved radiotolerance of human cultured cells by tardigrade-unique protein.</title>
        <authorList>
            <person name="Hashimoto T."/>
            <person name="Horikawa D.D."/>
            <person name="Saito Y."/>
            <person name="Kuwahara H."/>
            <person name="Kozuka-Hata H."/>
            <person name="Shin-I T."/>
            <person name="Minakuchi Y."/>
            <person name="Ohishi K."/>
            <person name="Motoyama A."/>
            <person name="Aizu T."/>
            <person name="Enomoto A."/>
            <person name="Kondo K."/>
            <person name="Tanaka S."/>
            <person name="Hara Y."/>
            <person name="Koshikawa S."/>
            <person name="Sagara H."/>
            <person name="Miura T."/>
            <person name="Yokobori S."/>
            <person name="Miyagawa K."/>
            <person name="Suzuki Y."/>
            <person name="Kubo T."/>
            <person name="Oyama M."/>
            <person name="Kohara Y."/>
            <person name="Fujiyama A."/>
            <person name="Arakawa K."/>
            <person name="Katayama T."/>
            <person name="Toyoda A."/>
            <person name="Kunieda T."/>
        </authorList>
    </citation>
    <scope>NUCLEOTIDE SEQUENCE [LARGE SCALE GENOMIC DNA]</scope>
    <source>
        <strain evidence="2 3">YOKOZUNA-1</strain>
    </source>
</reference>
<proteinExistence type="predicted"/>
<feature type="transmembrane region" description="Helical" evidence="1">
    <location>
        <begin position="86"/>
        <end position="107"/>
    </location>
</feature>
<name>A0A1D1W6Y3_RAMVA</name>
<keyword evidence="1" id="KW-0472">Membrane</keyword>
<accession>A0A1D1W6Y3</accession>
<gene>
    <name evidence="2" type="primary">RvY_18684-1</name>
    <name evidence="2" type="synonym">RvY_18684.1</name>
    <name evidence="2" type="ORF">RvY_18684</name>
</gene>
<evidence type="ECO:0000256" key="1">
    <source>
        <dbReference type="SAM" id="Phobius"/>
    </source>
</evidence>
<organism evidence="2 3">
    <name type="scientific">Ramazzottius varieornatus</name>
    <name type="common">Water bear</name>
    <name type="synonym">Tardigrade</name>
    <dbReference type="NCBI Taxonomy" id="947166"/>
    <lineage>
        <taxon>Eukaryota</taxon>
        <taxon>Metazoa</taxon>
        <taxon>Ecdysozoa</taxon>
        <taxon>Tardigrada</taxon>
        <taxon>Eutardigrada</taxon>
        <taxon>Parachela</taxon>
        <taxon>Hypsibioidea</taxon>
        <taxon>Ramazzottiidae</taxon>
        <taxon>Ramazzottius</taxon>
    </lineage>
</organism>
<dbReference type="Proteomes" id="UP000186922">
    <property type="component" value="Unassembled WGS sequence"/>
</dbReference>
<keyword evidence="1" id="KW-0812">Transmembrane</keyword>
<sequence length="117" mass="13339">MNISCLAEELPIGRCPWGFRSFEIFSFLSAFWFCLSTWLHRTGPSANTVGKHRSFFKVARHGGDFGWNHAPLGKTIWLRLLAGKRLIFLVFVSLISSLVCKLCALLLSSDFMTRRQN</sequence>
<evidence type="ECO:0000313" key="2">
    <source>
        <dbReference type="EMBL" id="GAV09086.1"/>
    </source>
</evidence>
<protein>
    <submittedName>
        <fullName evidence="2">Uncharacterized protein</fullName>
    </submittedName>
</protein>
<dbReference type="AlphaFoldDB" id="A0A1D1W6Y3"/>
<keyword evidence="3" id="KW-1185">Reference proteome</keyword>
<evidence type="ECO:0000313" key="3">
    <source>
        <dbReference type="Proteomes" id="UP000186922"/>
    </source>
</evidence>
<dbReference type="EMBL" id="BDGG01000020">
    <property type="protein sequence ID" value="GAV09086.1"/>
    <property type="molecule type" value="Genomic_DNA"/>
</dbReference>
<comment type="caution">
    <text evidence="2">The sequence shown here is derived from an EMBL/GenBank/DDBJ whole genome shotgun (WGS) entry which is preliminary data.</text>
</comment>